<dbReference type="EMBL" id="AVOT02062868">
    <property type="protein sequence ID" value="MBW0555763.1"/>
    <property type="molecule type" value="Genomic_DNA"/>
</dbReference>
<sequence>MILQHGREPSATATFNPIAFEAGTNPRRLASGSLPHACTKLWQKRPPSQPIFWQQARRHNLRGARENVQKITRGGRSPHKHSQPQQSMAELQQIHTDWPQVSTRKRLSVCSQADHPTKKIAGWKTGSKMSSRNVKVACV</sequence>
<comment type="caution">
    <text evidence="2">The sequence shown here is derived from an EMBL/GenBank/DDBJ whole genome shotgun (WGS) entry which is preliminary data.</text>
</comment>
<feature type="region of interest" description="Disordered" evidence="1">
    <location>
        <begin position="69"/>
        <end position="91"/>
    </location>
</feature>
<dbReference type="Proteomes" id="UP000765509">
    <property type="component" value="Unassembled WGS sequence"/>
</dbReference>
<accession>A0A9Q3J554</accession>
<proteinExistence type="predicted"/>
<keyword evidence="3" id="KW-1185">Reference proteome</keyword>
<dbReference type="AlphaFoldDB" id="A0A9Q3J554"/>
<evidence type="ECO:0000313" key="3">
    <source>
        <dbReference type="Proteomes" id="UP000765509"/>
    </source>
</evidence>
<name>A0A9Q3J554_9BASI</name>
<organism evidence="2 3">
    <name type="scientific">Austropuccinia psidii MF-1</name>
    <dbReference type="NCBI Taxonomy" id="1389203"/>
    <lineage>
        <taxon>Eukaryota</taxon>
        <taxon>Fungi</taxon>
        <taxon>Dikarya</taxon>
        <taxon>Basidiomycota</taxon>
        <taxon>Pucciniomycotina</taxon>
        <taxon>Pucciniomycetes</taxon>
        <taxon>Pucciniales</taxon>
        <taxon>Sphaerophragmiaceae</taxon>
        <taxon>Austropuccinia</taxon>
    </lineage>
</organism>
<evidence type="ECO:0000313" key="2">
    <source>
        <dbReference type="EMBL" id="MBW0555763.1"/>
    </source>
</evidence>
<evidence type="ECO:0000256" key="1">
    <source>
        <dbReference type="SAM" id="MobiDB-lite"/>
    </source>
</evidence>
<protein>
    <submittedName>
        <fullName evidence="2">Uncharacterized protein</fullName>
    </submittedName>
</protein>
<gene>
    <name evidence="2" type="ORF">O181_095478</name>
</gene>
<reference evidence="2" key="1">
    <citation type="submission" date="2021-03" db="EMBL/GenBank/DDBJ databases">
        <title>Draft genome sequence of rust myrtle Austropuccinia psidii MF-1, a brazilian biotype.</title>
        <authorList>
            <person name="Quecine M.C."/>
            <person name="Pachon D.M.R."/>
            <person name="Bonatelli M.L."/>
            <person name="Correr F.H."/>
            <person name="Franceschini L.M."/>
            <person name="Leite T.F."/>
            <person name="Margarido G.R.A."/>
            <person name="Almeida C.A."/>
            <person name="Ferrarezi J.A."/>
            <person name="Labate C.A."/>
        </authorList>
    </citation>
    <scope>NUCLEOTIDE SEQUENCE</scope>
    <source>
        <strain evidence="2">MF-1</strain>
    </source>
</reference>